<dbReference type="PANTHER" id="PTHR43267">
    <property type="entry name" value="TRNA THREONYLCARBAMOYLADENOSINE DEHYDRATASE"/>
    <property type="match status" value="1"/>
</dbReference>
<keyword evidence="2" id="KW-0812">Transmembrane</keyword>
<proteinExistence type="predicted"/>
<dbReference type="Pfam" id="PF00899">
    <property type="entry name" value="ThiF"/>
    <property type="match status" value="1"/>
</dbReference>
<dbReference type="GO" id="GO:0061504">
    <property type="term" value="P:cyclic threonylcarbamoyladenosine biosynthetic process"/>
    <property type="evidence" value="ECO:0007669"/>
    <property type="project" value="TreeGrafter"/>
</dbReference>
<feature type="transmembrane region" description="Helical" evidence="2">
    <location>
        <begin position="230"/>
        <end position="250"/>
    </location>
</feature>
<dbReference type="EMBL" id="CP028519">
    <property type="protein sequence ID" value="AVY93689.1"/>
    <property type="molecule type" value="Genomic_DNA"/>
</dbReference>
<keyword evidence="5" id="KW-1185">Reference proteome</keyword>
<dbReference type="Gene3D" id="3.40.50.720">
    <property type="entry name" value="NAD(P)-binding Rossmann-like Domain"/>
    <property type="match status" value="1"/>
</dbReference>
<protein>
    <submittedName>
        <fullName evidence="4">tRNA threonylcarbamoyladenosine dehydratase</fullName>
    </submittedName>
</protein>
<organism evidence="4 5">
    <name type="scientific">Microvirgula aerodenitrificans</name>
    <dbReference type="NCBI Taxonomy" id="57480"/>
    <lineage>
        <taxon>Bacteria</taxon>
        <taxon>Pseudomonadati</taxon>
        <taxon>Pseudomonadota</taxon>
        <taxon>Betaproteobacteria</taxon>
        <taxon>Neisseriales</taxon>
        <taxon>Aquaspirillaceae</taxon>
        <taxon>Microvirgula</taxon>
    </lineage>
</organism>
<accession>A0A2S0P8H7</accession>
<keyword evidence="2" id="KW-1133">Transmembrane helix</keyword>
<dbReference type="InterPro" id="IPR045886">
    <property type="entry name" value="ThiF/MoeB/HesA"/>
</dbReference>
<dbReference type="STRING" id="1122240.GCA_000620105_01294"/>
<dbReference type="OrthoDB" id="9804150at2"/>
<dbReference type="InterPro" id="IPR035985">
    <property type="entry name" value="Ubiquitin-activating_enz"/>
</dbReference>
<dbReference type="CDD" id="cd00755">
    <property type="entry name" value="YgdL_like"/>
    <property type="match status" value="1"/>
</dbReference>
<sequence>MTAPDLDRRFGGMNRLYGDDAALRIRAAHVCVIGIGGVGSWAAEALARSGVGRLTLIDLDNVNESNVNRQIHALDGVFGQPKVEAMAARLRAIHPQCEIRLIEDFVTVDNVADLLAGPFDAVVDAIDDIRAKAAIAAHCHRARIPLVVSGGAGGRVDPTRVQVDDLSRVTGDAVCARLRYTLRRGYGFPREAGRKFGIECVYSAEPIRRPQAGAACDTGTAPQGLACAGYGSAVTVTAVFGLVAVSRVLARLTRVAPANRDEATDGNTGGQTTEQHTSC</sequence>
<evidence type="ECO:0000259" key="3">
    <source>
        <dbReference type="Pfam" id="PF00899"/>
    </source>
</evidence>
<name>A0A2S0P8H7_9NEIS</name>
<dbReference type="GO" id="GO:0061503">
    <property type="term" value="F:tRNA threonylcarbamoyladenosine dehydratase"/>
    <property type="evidence" value="ECO:0007669"/>
    <property type="project" value="TreeGrafter"/>
</dbReference>
<dbReference type="GO" id="GO:0008641">
    <property type="term" value="F:ubiquitin-like modifier activating enzyme activity"/>
    <property type="evidence" value="ECO:0007669"/>
    <property type="project" value="InterPro"/>
</dbReference>
<feature type="region of interest" description="Disordered" evidence="1">
    <location>
        <begin position="260"/>
        <end position="279"/>
    </location>
</feature>
<evidence type="ECO:0000313" key="4">
    <source>
        <dbReference type="EMBL" id="AVY93689.1"/>
    </source>
</evidence>
<dbReference type="KEGG" id="maer:DAI18_06245"/>
<dbReference type="AlphaFoldDB" id="A0A2S0P8H7"/>
<gene>
    <name evidence="4" type="ORF">DAI18_06245</name>
</gene>
<keyword evidence="2" id="KW-0472">Membrane</keyword>
<dbReference type="RefSeq" id="WP_051528733.1">
    <property type="nucleotide sequence ID" value="NZ_CP028519.1"/>
</dbReference>
<reference evidence="4 5" key="1">
    <citation type="submission" date="2018-04" db="EMBL/GenBank/DDBJ databases">
        <title>Denitrifier Microvirgula.</title>
        <authorList>
            <person name="Anderson E."/>
            <person name="Jang J."/>
            <person name="Ishii S."/>
        </authorList>
    </citation>
    <scope>NUCLEOTIDE SEQUENCE [LARGE SCALE GENOMIC DNA]</scope>
    <source>
        <strain evidence="4 5">BE2.4</strain>
    </source>
</reference>
<feature type="domain" description="THIF-type NAD/FAD binding fold" evidence="3">
    <location>
        <begin position="15"/>
        <end position="257"/>
    </location>
</feature>
<dbReference type="Proteomes" id="UP000244173">
    <property type="component" value="Chromosome"/>
</dbReference>
<evidence type="ECO:0000256" key="2">
    <source>
        <dbReference type="SAM" id="Phobius"/>
    </source>
</evidence>
<dbReference type="SUPFAM" id="SSF69572">
    <property type="entry name" value="Activating enzymes of the ubiquitin-like proteins"/>
    <property type="match status" value="1"/>
</dbReference>
<evidence type="ECO:0000313" key="5">
    <source>
        <dbReference type="Proteomes" id="UP000244173"/>
    </source>
</evidence>
<dbReference type="InterPro" id="IPR000594">
    <property type="entry name" value="ThiF_NAD_FAD-bd"/>
</dbReference>
<feature type="compositionally biased region" description="Polar residues" evidence="1">
    <location>
        <begin position="270"/>
        <end position="279"/>
    </location>
</feature>
<dbReference type="PANTHER" id="PTHR43267:SF1">
    <property type="entry name" value="TRNA THREONYLCARBAMOYLADENOSINE DEHYDRATASE"/>
    <property type="match status" value="1"/>
</dbReference>
<evidence type="ECO:0000256" key="1">
    <source>
        <dbReference type="SAM" id="MobiDB-lite"/>
    </source>
</evidence>